<proteinExistence type="predicted"/>
<gene>
    <name evidence="1" type="ORF">C8P70_1148</name>
</gene>
<evidence type="ECO:0000313" key="2">
    <source>
        <dbReference type="Proteomes" id="UP000295215"/>
    </source>
</evidence>
<name>A0A4R7EWM8_9FLAO</name>
<dbReference type="OrthoDB" id="1118927at2"/>
<dbReference type="Proteomes" id="UP000295215">
    <property type="component" value="Unassembled WGS sequence"/>
</dbReference>
<comment type="caution">
    <text evidence="1">The sequence shown here is derived from an EMBL/GenBank/DDBJ whole genome shotgun (WGS) entry which is preliminary data.</text>
</comment>
<accession>A0A4R7EWM8</accession>
<dbReference type="EMBL" id="SOAG01000014">
    <property type="protein sequence ID" value="TDS57876.1"/>
    <property type="molecule type" value="Genomic_DNA"/>
</dbReference>
<evidence type="ECO:0000313" key="1">
    <source>
        <dbReference type="EMBL" id="TDS57876.1"/>
    </source>
</evidence>
<evidence type="ECO:0008006" key="3">
    <source>
        <dbReference type="Google" id="ProtNLM"/>
    </source>
</evidence>
<organism evidence="1 2">
    <name type="scientific">Myroides indicus</name>
    <dbReference type="NCBI Taxonomy" id="1323422"/>
    <lineage>
        <taxon>Bacteria</taxon>
        <taxon>Pseudomonadati</taxon>
        <taxon>Bacteroidota</taxon>
        <taxon>Flavobacteriia</taxon>
        <taxon>Flavobacteriales</taxon>
        <taxon>Flavobacteriaceae</taxon>
        <taxon>Myroides</taxon>
    </lineage>
</organism>
<protein>
    <recommendedName>
        <fullName evidence="3">Lipocalin-like protein</fullName>
    </recommendedName>
</protein>
<dbReference type="RefSeq" id="WP_133712631.1">
    <property type="nucleotide sequence ID" value="NZ_SOAG01000014.1"/>
</dbReference>
<dbReference type="AlphaFoldDB" id="A0A4R7EWM8"/>
<keyword evidence="2" id="KW-1185">Reference proteome</keyword>
<reference evidence="1 2" key="1">
    <citation type="submission" date="2019-03" db="EMBL/GenBank/DDBJ databases">
        <title>Genomic Encyclopedia of Archaeal and Bacterial Type Strains, Phase II (KMG-II): from individual species to whole genera.</title>
        <authorList>
            <person name="Goeker M."/>
        </authorList>
    </citation>
    <scope>NUCLEOTIDE SEQUENCE [LARGE SCALE GENOMIC DNA]</scope>
    <source>
        <strain evidence="1 2">DSM 28213</strain>
    </source>
</reference>
<dbReference type="PROSITE" id="PS51257">
    <property type="entry name" value="PROKAR_LIPOPROTEIN"/>
    <property type="match status" value="1"/>
</dbReference>
<sequence length="126" mass="14202">MKNIILSLLIVLGIVGCASMKQSLTPYEGTWILKYQSGGFAGKTIVPNKEIKLIIANKKISRYEDEQLLSEEDFKTIKGSTIQSDELKDIIVNNGISKQSIEQKGDTLIISDQCYDCFTYLYIKEK</sequence>